<dbReference type="GO" id="GO:0007157">
    <property type="term" value="P:heterophilic cell-cell adhesion via plasma membrane cell adhesion molecules"/>
    <property type="evidence" value="ECO:0007669"/>
    <property type="project" value="UniProtKB-ARBA"/>
</dbReference>
<accession>A0AAE1QLM7</accession>
<evidence type="ECO:0000256" key="11">
    <source>
        <dbReference type="RuleBase" id="RU003762"/>
    </source>
</evidence>
<comment type="subcellular location">
    <subcellularLocation>
        <location evidence="1 11">Membrane</location>
        <topology evidence="1 11">Single-pass type I membrane protein</topology>
    </subcellularLocation>
</comment>
<gene>
    <name evidence="14" type="ORF">Pmani_000860</name>
</gene>
<dbReference type="SUPFAM" id="SSF69318">
    <property type="entry name" value="Integrin alpha N-terminal domain"/>
    <property type="match status" value="2"/>
</dbReference>
<dbReference type="PANTHER" id="PTHR23220:SF133">
    <property type="entry name" value="INTEGRIN ALPHA-PS2"/>
    <property type="match status" value="1"/>
</dbReference>
<dbReference type="AlphaFoldDB" id="A0AAE1QLM7"/>
<keyword evidence="15" id="KW-1185">Reference proteome</keyword>
<dbReference type="Gene3D" id="2.60.40.1510">
    <property type="entry name" value="ntegrin, alpha v. Chain A, domain 3"/>
    <property type="match status" value="1"/>
</dbReference>
<dbReference type="SMART" id="SM00191">
    <property type="entry name" value="Int_alpha"/>
    <property type="match status" value="2"/>
</dbReference>
<keyword evidence="4 11" id="KW-0130">Cell adhesion</keyword>
<evidence type="ECO:0000259" key="13">
    <source>
        <dbReference type="Pfam" id="PF20805"/>
    </source>
</evidence>
<evidence type="ECO:0000256" key="9">
    <source>
        <dbReference type="ARBA" id="ARBA00023180"/>
    </source>
</evidence>
<comment type="similarity">
    <text evidence="2 11">Belongs to the integrin alpha chain family.</text>
</comment>
<dbReference type="GO" id="GO:0007160">
    <property type="term" value="P:cell-matrix adhesion"/>
    <property type="evidence" value="ECO:0007669"/>
    <property type="project" value="TreeGrafter"/>
</dbReference>
<dbReference type="InterPro" id="IPR048285">
    <property type="entry name" value="Integrin_alpha_Ig-like_2"/>
</dbReference>
<evidence type="ECO:0000256" key="5">
    <source>
        <dbReference type="ARBA" id="ARBA00022989"/>
    </source>
</evidence>
<dbReference type="InterPro" id="IPR013519">
    <property type="entry name" value="Int_alpha_beta-p"/>
</dbReference>
<keyword evidence="6 11" id="KW-0401">Integrin</keyword>
<keyword evidence="5" id="KW-1133">Transmembrane helix</keyword>
<evidence type="ECO:0000256" key="6">
    <source>
        <dbReference type="ARBA" id="ARBA00023037"/>
    </source>
</evidence>
<keyword evidence="7" id="KW-0472">Membrane</keyword>
<evidence type="ECO:0000256" key="4">
    <source>
        <dbReference type="ARBA" id="ARBA00022889"/>
    </source>
</evidence>
<evidence type="ECO:0000256" key="7">
    <source>
        <dbReference type="ARBA" id="ARBA00023136"/>
    </source>
</evidence>
<dbReference type="GO" id="GO:0005178">
    <property type="term" value="F:integrin binding"/>
    <property type="evidence" value="ECO:0007669"/>
    <property type="project" value="TreeGrafter"/>
</dbReference>
<feature type="repeat" description="FG-GAP" evidence="10">
    <location>
        <begin position="3"/>
        <end position="64"/>
    </location>
</feature>
<sequence>MDTHRTVLHTGPQHSKFGFSLAQHNDHTGSWVLVGAPEAETSQRDVTKGGAVYRCHPFNVGQCEQIPFDLTGDHWENGRQVDSKSRQWFGASVTSSSGVIVACAPRYVWFSVKQNRREPVGSCFVSSNPGQSFYMYSPCMTNAWGYHRQGSCQAGFGSTLTQILLSETVTQGRVPTFGWSLAGGSDLDDNEYPDLVVGGYEGDAAIVIPTRPVVKATVTLKRQAEYITGSLENLELEATVQNRGEDAFQSRVWFSVPQGSTFSKYKVLGNTSTDVTPFCSIASNSDTRPEMGFFKRKRPREGIEHEPLNSNKDYNGDLRNTDGSTQLLCVERIRENTRKGGGQNKKRGHTRQEDNRRRKKTKQEER</sequence>
<evidence type="ECO:0000256" key="8">
    <source>
        <dbReference type="ARBA" id="ARBA00023170"/>
    </source>
</evidence>
<dbReference type="InterPro" id="IPR028994">
    <property type="entry name" value="Integrin_alpha_N"/>
</dbReference>
<dbReference type="InterPro" id="IPR032695">
    <property type="entry name" value="Integrin_dom_sf"/>
</dbReference>
<dbReference type="GO" id="GO:0033627">
    <property type="term" value="P:cell adhesion mediated by integrin"/>
    <property type="evidence" value="ECO:0007669"/>
    <property type="project" value="TreeGrafter"/>
</dbReference>
<evidence type="ECO:0000256" key="10">
    <source>
        <dbReference type="PROSITE-ProRule" id="PRU00803"/>
    </source>
</evidence>
<keyword evidence="8 11" id="KW-0675">Receptor</keyword>
<feature type="region of interest" description="Disordered" evidence="12">
    <location>
        <begin position="297"/>
        <end position="366"/>
    </location>
</feature>
<evidence type="ECO:0000256" key="3">
    <source>
        <dbReference type="ARBA" id="ARBA00022692"/>
    </source>
</evidence>
<dbReference type="InterPro" id="IPR000413">
    <property type="entry name" value="Integrin_alpha"/>
</dbReference>
<organism evidence="14 15">
    <name type="scientific">Petrolisthes manimaculis</name>
    <dbReference type="NCBI Taxonomy" id="1843537"/>
    <lineage>
        <taxon>Eukaryota</taxon>
        <taxon>Metazoa</taxon>
        <taxon>Ecdysozoa</taxon>
        <taxon>Arthropoda</taxon>
        <taxon>Crustacea</taxon>
        <taxon>Multicrustacea</taxon>
        <taxon>Malacostraca</taxon>
        <taxon>Eumalacostraca</taxon>
        <taxon>Eucarida</taxon>
        <taxon>Decapoda</taxon>
        <taxon>Pleocyemata</taxon>
        <taxon>Anomura</taxon>
        <taxon>Galatheoidea</taxon>
        <taxon>Porcellanidae</taxon>
        <taxon>Petrolisthes</taxon>
    </lineage>
</organism>
<dbReference type="Pfam" id="PF20805">
    <property type="entry name" value="Integrin_A_Ig_2"/>
    <property type="match status" value="1"/>
</dbReference>
<feature type="compositionally biased region" description="Basic and acidic residues" evidence="12">
    <location>
        <begin position="350"/>
        <end position="366"/>
    </location>
</feature>
<evidence type="ECO:0000256" key="12">
    <source>
        <dbReference type="SAM" id="MobiDB-lite"/>
    </source>
</evidence>
<dbReference type="EMBL" id="JAWZYT010000062">
    <property type="protein sequence ID" value="KAK4328736.1"/>
    <property type="molecule type" value="Genomic_DNA"/>
</dbReference>
<keyword evidence="9" id="KW-0325">Glycoprotein</keyword>
<evidence type="ECO:0000256" key="2">
    <source>
        <dbReference type="ARBA" id="ARBA00008054"/>
    </source>
</evidence>
<dbReference type="PRINTS" id="PR01185">
    <property type="entry name" value="INTEGRINA"/>
</dbReference>
<dbReference type="GO" id="GO:0008305">
    <property type="term" value="C:integrin complex"/>
    <property type="evidence" value="ECO:0007669"/>
    <property type="project" value="InterPro"/>
</dbReference>
<dbReference type="SUPFAM" id="SSF69179">
    <property type="entry name" value="Integrin domains"/>
    <property type="match status" value="1"/>
</dbReference>
<protein>
    <recommendedName>
        <fullName evidence="13">Integrin alpha second immunoglobulin-like domain-containing protein</fullName>
    </recommendedName>
</protein>
<reference evidence="14" key="1">
    <citation type="submission" date="2023-11" db="EMBL/GenBank/DDBJ databases">
        <title>Genome assemblies of two species of porcelain crab, Petrolisthes cinctipes and Petrolisthes manimaculis (Anomura: Porcellanidae).</title>
        <authorList>
            <person name="Angst P."/>
        </authorList>
    </citation>
    <scope>NUCLEOTIDE SEQUENCE</scope>
    <source>
        <strain evidence="14">PB745_02</strain>
        <tissue evidence="14">Gill</tissue>
    </source>
</reference>
<evidence type="ECO:0000313" key="14">
    <source>
        <dbReference type="EMBL" id="KAK4328736.1"/>
    </source>
</evidence>
<comment type="caution">
    <text evidence="14">The sequence shown here is derived from an EMBL/GenBank/DDBJ whole genome shotgun (WGS) entry which is preliminary data.</text>
</comment>
<dbReference type="PANTHER" id="PTHR23220">
    <property type="entry name" value="INTEGRIN ALPHA"/>
    <property type="match status" value="1"/>
</dbReference>
<dbReference type="Proteomes" id="UP001292094">
    <property type="component" value="Unassembled WGS sequence"/>
</dbReference>
<proteinExistence type="inferred from homology"/>
<dbReference type="Gene3D" id="2.130.10.130">
    <property type="entry name" value="Integrin alpha, N-terminal"/>
    <property type="match status" value="2"/>
</dbReference>
<keyword evidence="3" id="KW-0812">Transmembrane</keyword>
<evidence type="ECO:0000313" key="15">
    <source>
        <dbReference type="Proteomes" id="UP001292094"/>
    </source>
</evidence>
<evidence type="ECO:0000256" key="1">
    <source>
        <dbReference type="ARBA" id="ARBA00004479"/>
    </source>
</evidence>
<dbReference type="GO" id="GO:0009897">
    <property type="term" value="C:external side of plasma membrane"/>
    <property type="evidence" value="ECO:0007669"/>
    <property type="project" value="TreeGrafter"/>
</dbReference>
<name>A0AAE1QLM7_9EUCA</name>
<dbReference type="GO" id="GO:0007229">
    <property type="term" value="P:integrin-mediated signaling pathway"/>
    <property type="evidence" value="ECO:0007669"/>
    <property type="project" value="UniProtKB-KW"/>
</dbReference>
<feature type="domain" description="Integrin alpha second immunoglobulin-like" evidence="13">
    <location>
        <begin position="225"/>
        <end position="287"/>
    </location>
</feature>
<dbReference type="PROSITE" id="PS51470">
    <property type="entry name" value="FG_GAP"/>
    <property type="match status" value="1"/>
</dbReference>